<sequence length="128" mass="15576">MNITNFIEKAINLDVNWRHYDFFDTIDELKILFKVSYEPSVEKIAMIELSNNIVGYINSNYPFVFIEDKFLPELKNILYKYNYIQYISIDSVNHKYLSIDRALYDKYFNYLENTDRFSAEDFYFYNIT</sequence>
<comment type="caution">
    <text evidence="1">The sequence shown here is derived from an EMBL/GenBank/DDBJ whole genome shotgun (WGS) entry which is preliminary data.</text>
</comment>
<proteinExistence type="predicted"/>
<dbReference type="OrthoDB" id="798926at2"/>
<reference evidence="1 2" key="1">
    <citation type="submission" date="2018-08" db="EMBL/GenBank/DDBJ databases">
        <title>Chryseobacterium nematophagum: a novel matrix digesting pathogen of nematodes.</title>
        <authorList>
            <person name="Page A."/>
            <person name="Roberts M."/>
            <person name="Felix M.-A."/>
            <person name="Weir W."/>
        </authorList>
    </citation>
    <scope>NUCLEOTIDE SEQUENCE [LARGE SCALE GENOMIC DNA]</scope>
    <source>
        <strain evidence="1 2">JUb129</strain>
    </source>
</reference>
<evidence type="ECO:0000313" key="2">
    <source>
        <dbReference type="Proteomes" id="UP000278775"/>
    </source>
</evidence>
<protein>
    <submittedName>
        <fullName evidence="1">Uncharacterized protein</fullName>
    </submittedName>
</protein>
<dbReference type="RefSeq" id="WP_122635175.1">
    <property type="nucleotide sequence ID" value="NZ_QWIU01000002.1"/>
</dbReference>
<dbReference type="EMBL" id="QWIU01000002">
    <property type="protein sequence ID" value="RNA60994.1"/>
    <property type="molecule type" value="Genomic_DNA"/>
</dbReference>
<evidence type="ECO:0000313" key="1">
    <source>
        <dbReference type="EMBL" id="RNA60994.1"/>
    </source>
</evidence>
<gene>
    <name evidence="1" type="ORF">D1631_03120</name>
</gene>
<accession>A0A3M7TD77</accession>
<organism evidence="1 2">
    <name type="scientific">Chryseobacterium nematophagum</name>
    <dbReference type="NCBI Taxonomy" id="2305228"/>
    <lineage>
        <taxon>Bacteria</taxon>
        <taxon>Pseudomonadati</taxon>
        <taxon>Bacteroidota</taxon>
        <taxon>Flavobacteriia</taxon>
        <taxon>Flavobacteriales</taxon>
        <taxon>Weeksellaceae</taxon>
        <taxon>Chryseobacterium group</taxon>
        <taxon>Chryseobacterium</taxon>
    </lineage>
</organism>
<name>A0A3M7TD77_9FLAO</name>
<dbReference type="AlphaFoldDB" id="A0A3M7TD77"/>
<dbReference type="Proteomes" id="UP000278775">
    <property type="component" value="Unassembled WGS sequence"/>
</dbReference>